<reference evidence="1 2" key="1">
    <citation type="journal article" date="2024" name="J Genomics">
        <title>Draft genome sequencing and assembly of Favolaschia claudopus CIRM-BRFM 2984 isolated from oak limbs.</title>
        <authorList>
            <person name="Navarro D."/>
            <person name="Drula E."/>
            <person name="Chaduli D."/>
            <person name="Cazenave R."/>
            <person name="Ahrendt S."/>
            <person name="Wang J."/>
            <person name="Lipzen A."/>
            <person name="Daum C."/>
            <person name="Barry K."/>
            <person name="Grigoriev I.V."/>
            <person name="Favel A."/>
            <person name="Rosso M.N."/>
            <person name="Martin F."/>
        </authorList>
    </citation>
    <scope>NUCLEOTIDE SEQUENCE [LARGE SCALE GENOMIC DNA]</scope>
    <source>
        <strain evidence="1 2">CIRM-BRFM 2984</strain>
    </source>
</reference>
<sequence>MLVRVERVLTLNDLLPVEVIWLIFSWVFDTADSWNDFVRRRIKCRGVCAHWRVVIRDYPRFWSTIVVARHTTQEFFQVCVERSKAVPIQLTVDASDHGCLLEDGGSVSHLLLAQPLHFFNKMLRDVLPTCASRVTSVRIESDGYYNLHSIASTLAALTLPAVASLSVGVDWVFSASPLCVFPAPSWGPVDSLACRGVLPVVGGIDAYSALRVARITSIRGLDTISFAGFLHSLHHLHELHIANVECDETDCSLLVELVSVEILHLRYDDDSSARLFRCLRFPRLLTFTAVVSDSRMWENVSLSCAHLLPTVRHFGLACTTDNLEPPVGLWSVLTSVHTVNVAIAGPDVSRSLWRWICDNPTCWPSLCLLELGATVRQCDVEDELNRRTFARRVSAPGSHRGVVARSRTHSSCSVRVGNVGESA</sequence>
<proteinExistence type="predicted"/>
<organism evidence="1 2">
    <name type="scientific">Favolaschia claudopus</name>
    <dbReference type="NCBI Taxonomy" id="2862362"/>
    <lineage>
        <taxon>Eukaryota</taxon>
        <taxon>Fungi</taxon>
        <taxon>Dikarya</taxon>
        <taxon>Basidiomycota</taxon>
        <taxon>Agaricomycotina</taxon>
        <taxon>Agaricomycetes</taxon>
        <taxon>Agaricomycetidae</taxon>
        <taxon>Agaricales</taxon>
        <taxon>Marasmiineae</taxon>
        <taxon>Mycenaceae</taxon>
        <taxon>Favolaschia</taxon>
    </lineage>
</organism>
<evidence type="ECO:0008006" key="3">
    <source>
        <dbReference type="Google" id="ProtNLM"/>
    </source>
</evidence>
<evidence type="ECO:0000313" key="1">
    <source>
        <dbReference type="EMBL" id="KAK7037912.1"/>
    </source>
</evidence>
<protein>
    <recommendedName>
        <fullName evidence="3">F-box domain-containing protein</fullName>
    </recommendedName>
</protein>
<comment type="caution">
    <text evidence="1">The sequence shown here is derived from an EMBL/GenBank/DDBJ whole genome shotgun (WGS) entry which is preliminary data.</text>
</comment>
<name>A0AAW0CFP0_9AGAR</name>
<keyword evidence="2" id="KW-1185">Reference proteome</keyword>
<dbReference type="Proteomes" id="UP001362999">
    <property type="component" value="Unassembled WGS sequence"/>
</dbReference>
<dbReference type="InterPro" id="IPR036047">
    <property type="entry name" value="F-box-like_dom_sf"/>
</dbReference>
<gene>
    <name evidence="1" type="ORF">R3P38DRAFT_2770269</name>
</gene>
<evidence type="ECO:0000313" key="2">
    <source>
        <dbReference type="Proteomes" id="UP001362999"/>
    </source>
</evidence>
<accession>A0AAW0CFP0</accession>
<dbReference type="AlphaFoldDB" id="A0AAW0CFP0"/>
<dbReference type="SUPFAM" id="SSF81383">
    <property type="entry name" value="F-box domain"/>
    <property type="match status" value="1"/>
</dbReference>
<dbReference type="Gene3D" id="1.20.1280.50">
    <property type="match status" value="1"/>
</dbReference>
<dbReference type="EMBL" id="JAWWNJ010000017">
    <property type="protein sequence ID" value="KAK7037912.1"/>
    <property type="molecule type" value="Genomic_DNA"/>
</dbReference>